<evidence type="ECO:0000256" key="8">
    <source>
        <dbReference type="HAMAP-Rule" id="MF_01161"/>
    </source>
</evidence>
<comment type="subcellular location">
    <subcellularLocation>
        <location evidence="1 8">Cytoplasm</location>
    </subcellularLocation>
</comment>
<dbReference type="CDD" id="cd01992">
    <property type="entry name" value="TilS_N"/>
    <property type="match status" value="1"/>
</dbReference>
<dbReference type="GO" id="GO:0005524">
    <property type="term" value="F:ATP binding"/>
    <property type="evidence" value="ECO:0007669"/>
    <property type="project" value="UniProtKB-UniRule"/>
</dbReference>
<reference evidence="10 11" key="1">
    <citation type="submission" date="2019-05" db="EMBL/GenBank/DDBJ databases">
        <title>Complete genome sequencing of Anaerostipes rhamnosivorans.</title>
        <authorList>
            <person name="Bui T.P.N."/>
            <person name="de Vos W.M."/>
        </authorList>
    </citation>
    <scope>NUCLEOTIDE SEQUENCE [LARGE SCALE GENOMIC DNA]</scope>
    <source>
        <strain evidence="10 11">1y2</strain>
    </source>
</reference>
<protein>
    <recommendedName>
        <fullName evidence="8">tRNA(Ile)-lysidine synthase</fullName>
        <ecNumber evidence="8">6.3.4.19</ecNumber>
    </recommendedName>
    <alternativeName>
        <fullName evidence="8">tRNA(Ile)-2-lysyl-cytidine synthase</fullName>
    </alternativeName>
    <alternativeName>
        <fullName evidence="8">tRNA(Ile)-lysidine synthetase</fullName>
    </alternativeName>
</protein>
<evidence type="ECO:0000256" key="7">
    <source>
        <dbReference type="ARBA" id="ARBA00048539"/>
    </source>
</evidence>
<evidence type="ECO:0000259" key="9">
    <source>
        <dbReference type="SMART" id="SM00977"/>
    </source>
</evidence>
<gene>
    <name evidence="8" type="primary">tilS</name>
    <name evidence="10" type="ORF">AR1Y2_0394</name>
</gene>
<evidence type="ECO:0000256" key="4">
    <source>
        <dbReference type="ARBA" id="ARBA00022694"/>
    </source>
</evidence>
<keyword evidence="3 8" id="KW-0436">Ligase</keyword>
<keyword evidence="6 8" id="KW-0067">ATP-binding</keyword>
<proteinExistence type="inferred from homology"/>
<evidence type="ECO:0000256" key="2">
    <source>
        <dbReference type="ARBA" id="ARBA00022490"/>
    </source>
</evidence>
<dbReference type="InterPro" id="IPR011063">
    <property type="entry name" value="TilS/TtcA_N"/>
</dbReference>
<dbReference type="SMART" id="SM00977">
    <property type="entry name" value="TilS_C"/>
    <property type="match status" value="1"/>
</dbReference>
<evidence type="ECO:0000313" key="11">
    <source>
        <dbReference type="Proteomes" id="UP000298653"/>
    </source>
</evidence>
<keyword evidence="11" id="KW-1185">Reference proteome</keyword>
<dbReference type="Gene3D" id="3.40.50.620">
    <property type="entry name" value="HUPs"/>
    <property type="match status" value="1"/>
</dbReference>
<dbReference type="GO" id="GO:0006400">
    <property type="term" value="P:tRNA modification"/>
    <property type="evidence" value="ECO:0007669"/>
    <property type="project" value="UniProtKB-UniRule"/>
</dbReference>
<dbReference type="InterPro" id="IPR012795">
    <property type="entry name" value="tRNA_Ile_lys_synt_N"/>
</dbReference>
<evidence type="ECO:0000256" key="5">
    <source>
        <dbReference type="ARBA" id="ARBA00022741"/>
    </source>
</evidence>
<dbReference type="SUPFAM" id="SSF56037">
    <property type="entry name" value="PheT/TilS domain"/>
    <property type="match status" value="1"/>
</dbReference>
<dbReference type="PANTHER" id="PTHR43033">
    <property type="entry name" value="TRNA(ILE)-LYSIDINE SYNTHASE-RELATED"/>
    <property type="match status" value="1"/>
</dbReference>
<dbReference type="SUPFAM" id="SSF82829">
    <property type="entry name" value="MesJ substrate recognition domain-like"/>
    <property type="match status" value="1"/>
</dbReference>
<comment type="similarity">
    <text evidence="8">Belongs to the tRNA(Ile)-lysidine synthase family.</text>
</comment>
<dbReference type="EMBL" id="CP040058">
    <property type="protein sequence ID" value="QCP33848.1"/>
    <property type="molecule type" value="Genomic_DNA"/>
</dbReference>
<dbReference type="GO" id="GO:0032267">
    <property type="term" value="F:tRNA(Ile)-lysidine synthase activity"/>
    <property type="evidence" value="ECO:0007669"/>
    <property type="project" value="UniProtKB-EC"/>
</dbReference>
<dbReference type="SUPFAM" id="SSF52402">
    <property type="entry name" value="Adenine nucleotide alpha hydrolases-like"/>
    <property type="match status" value="1"/>
</dbReference>
<keyword evidence="2 8" id="KW-0963">Cytoplasm</keyword>
<dbReference type="Proteomes" id="UP000298653">
    <property type="component" value="Chromosome"/>
</dbReference>
<keyword evidence="4 8" id="KW-0819">tRNA processing</keyword>
<dbReference type="InterPro" id="IPR012796">
    <property type="entry name" value="Lysidine-tRNA-synth_C"/>
</dbReference>
<organism evidence="10 11">
    <name type="scientific">Anaerostipes rhamnosivorans</name>
    <dbReference type="NCBI Taxonomy" id="1229621"/>
    <lineage>
        <taxon>Bacteria</taxon>
        <taxon>Bacillati</taxon>
        <taxon>Bacillota</taxon>
        <taxon>Clostridia</taxon>
        <taxon>Lachnospirales</taxon>
        <taxon>Lachnospiraceae</taxon>
        <taxon>Anaerostipes</taxon>
    </lineage>
</organism>
<feature type="binding site" evidence="8">
    <location>
        <begin position="13"/>
        <end position="18"/>
    </location>
    <ligand>
        <name>ATP</name>
        <dbReference type="ChEBI" id="CHEBI:30616"/>
    </ligand>
</feature>
<dbReference type="Pfam" id="PF01171">
    <property type="entry name" value="ATP_bind_3"/>
    <property type="match status" value="1"/>
</dbReference>
<dbReference type="EC" id="6.3.4.19" evidence="8"/>
<dbReference type="KEGG" id="arf:AR1Y2_0394"/>
<keyword evidence="5 8" id="KW-0547">Nucleotide-binding</keyword>
<dbReference type="NCBIfam" id="TIGR02432">
    <property type="entry name" value="lysidine_TilS_N"/>
    <property type="match status" value="1"/>
</dbReference>
<sequence length="425" mass="48781">MIQKGDFIAVGVSGGADSVCLLLLLCGLRQEYSLTLKVVHVNHGIRSEAGKDQQFVEKLCQRLQVPWITFAEDVQGISRRKSISLEEAGRLVRYRCFRSVLEQHGGGKIAVAHHQNDQAETVLYRMARGTGIQGLKGMEPVRGDVIRPLLCLSKAEILDYLKEKNQSWMEDASNEDNTYARNKIRNQVIPVLTQVNSKAVEHIFSLSQELEEWSRYLDELLSEAWTSCVKQDEKGCRIDLEKFLKQAEPVRRLLAKQAIEKTAQKKKDIEKVHIQSLCDLAFKETGKSVDLPYGLRGIKTYGGLIVETAQDEQEDTPQGHLILTETDRDQKTGQKDFTKIIDYDKIDNDIQLRYRRPGDFLIFSKDGKSKSLNRYFIDEKIPREERDHIPLVADGSRIVWIIGYRLSEMYKVSEETKRYLKLEYN</sequence>
<comment type="function">
    <text evidence="8">Ligates lysine onto the cytidine present at position 34 of the AUA codon-specific tRNA(Ile) that contains the anticodon CAU, in an ATP-dependent manner. Cytidine is converted to lysidine, thus changing the amino acid specificity of the tRNA from methionine to isoleucine.</text>
</comment>
<evidence type="ECO:0000256" key="6">
    <source>
        <dbReference type="ARBA" id="ARBA00022840"/>
    </source>
</evidence>
<feature type="domain" description="Lysidine-tRNA(Ile) synthetase C-terminal" evidence="9">
    <location>
        <begin position="350"/>
        <end position="422"/>
    </location>
</feature>
<accession>A0A4P8I8M1</accession>
<dbReference type="PANTHER" id="PTHR43033:SF1">
    <property type="entry name" value="TRNA(ILE)-LYSIDINE SYNTHASE-RELATED"/>
    <property type="match status" value="1"/>
</dbReference>
<dbReference type="NCBIfam" id="TIGR02433">
    <property type="entry name" value="lysidine_TilS_C"/>
    <property type="match status" value="1"/>
</dbReference>
<comment type="domain">
    <text evidence="8">The N-terminal region contains the highly conserved SGGXDS motif, predicted to be a P-loop motif involved in ATP binding.</text>
</comment>
<evidence type="ECO:0000256" key="1">
    <source>
        <dbReference type="ARBA" id="ARBA00004496"/>
    </source>
</evidence>
<name>A0A4P8I8M1_9FIRM</name>
<evidence type="ECO:0000313" key="10">
    <source>
        <dbReference type="EMBL" id="QCP33848.1"/>
    </source>
</evidence>
<comment type="catalytic activity">
    <reaction evidence="7 8">
        <text>cytidine(34) in tRNA(Ile2) + L-lysine + ATP = lysidine(34) in tRNA(Ile2) + AMP + diphosphate + H(+)</text>
        <dbReference type="Rhea" id="RHEA:43744"/>
        <dbReference type="Rhea" id="RHEA-COMP:10625"/>
        <dbReference type="Rhea" id="RHEA-COMP:10670"/>
        <dbReference type="ChEBI" id="CHEBI:15378"/>
        <dbReference type="ChEBI" id="CHEBI:30616"/>
        <dbReference type="ChEBI" id="CHEBI:32551"/>
        <dbReference type="ChEBI" id="CHEBI:33019"/>
        <dbReference type="ChEBI" id="CHEBI:82748"/>
        <dbReference type="ChEBI" id="CHEBI:83665"/>
        <dbReference type="ChEBI" id="CHEBI:456215"/>
        <dbReference type="EC" id="6.3.4.19"/>
    </reaction>
</comment>
<evidence type="ECO:0000256" key="3">
    <source>
        <dbReference type="ARBA" id="ARBA00022598"/>
    </source>
</evidence>
<dbReference type="InterPro" id="IPR012094">
    <property type="entry name" value="tRNA_Ile_lys_synt"/>
</dbReference>
<dbReference type="GO" id="GO:0005737">
    <property type="term" value="C:cytoplasm"/>
    <property type="evidence" value="ECO:0007669"/>
    <property type="project" value="UniProtKB-SubCell"/>
</dbReference>
<dbReference type="InterPro" id="IPR014729">
    <property type="entry name" value="Rossmann-like_a/b/a_fold"/>
</dbReference>
<dbReference type="AlphaFoldDB" id="A0A4P8I8M1"/>
<dbReference type="Pfam" id="PF11734">
    <property type="entry name" value="TilS_C"/>
    <property type="match status" value="1"/>
</dbReference>
<dbReference type="HAMAP" id="MF_01161">
    <property type="entry name" value="tRNA_Ile_lys_synt"/>
    <property type="match status" value="1"/>
</dbReference>